<dbReference type="VEuPathDB" id="FungiDB:ASPFODRAFT_205540"/>
<keyword evidence="1" id="KW-0175">Coiled coil</keyword>
<dbReference type="PANTHER" id="PTHR42040">
    <property type="entry name" value="INNER KINETOCHORE SUBUNIT FTA4"/>
    <property type="match status" value="1"/>
</dbReference>
<dbReference type="InterPro" id="IPR025207">
    <property type="entry name" value="Sim4_Fta4"/>
</dbReference>
<name>A0A146FSD0_ASPKA</name>
<dbReference type="PANTHER" id="PTHR42040:SF1">
    <property type="entry name" value="INNER KINETOCHORE SUBUNIT FTA4"/>
    <property type="match status" value="1"/>
</dbReference>
<evidence type="ECO:0000313" key="2">
    <source>
        <dbReference type="EMBL" id="GAT28515.1"/>
    </source>
</evidence>
<proteinExistence type="predicted"/>
<reference evidence="2 3" key="1">
    <citation type="journal article" date="2016" name="DNA Res.">
        <title>Genome sequence of Aspergillus luchuensis NBRC 4314.</title>
        <authorList>
            <person name="Yamada O."/>
            <person name="Machida M."/>
            <person name="Hosoyama A."/>
            <person name="Goto M."/>
            <person name="Takahashi T."/>
            <person name="Futagami T."/>
            <person name="Yamagata Y."/>
            <person name="Takeuchi M."/>
            <person name="Kobayashi T."/>
            <person name="Koike H."/>
            <person name="Abe K."/>
            <person name="Asai K."/>
            <person name="Arita M."/>
            <person name="Fujita N."/>
            <person name="Fukuda K."/>
            <person name="Higa K."/>
            <person name="Horikawa H."/>
            <person name="Ishikawa T."/>
            <person name="Jinno K."/>
            <person name="Kato Y."/>
            <person name="Kirimura K."/>
            <person name="Mizutani O."/>
            <person name="Nakasone K."/>
            <person name="Sano M."/>
            <person name="Shiraishi Y."/>
            <person name="Tsukahara M."/>
            <person name="Gomi K."/>
        </authorList>
    </citation>
    <scope>NUCLEOTIDE SEQUENCE [LARGE SCALE GENOMIC DNA]</scope>
    <source>
        <strain evidence="2 3">RIB 2604</strain>
    </source>
</reference>
<sequence length="156" mass="18316">MESTRTISELKSSFIRAQVRILSEGLEPPEDWRNYAAETEEDDLSDKVVGDVLQKYQELRERLTDLDRLRQQRQRRLDQLRQLQQLLEPFREPQKHIQPNLVTRDGELVQELDKMRMLVARVGGRVEQGKKKLGAQEQDKPYLGCDQKLDALLDMT</sequence>
<accession>A0A146FSD0</accession>
<reference evidence="3" key="2">
    <citation type="submission" date="2016-02" db="EMBL/GenBank/DDBJ databases">
        <title>Genome sequencing of Aspergillus luchuensis NBRC 4314.</title>
        <authorList>
            <person name="Yamada O."/>
        </authorList>
    </citation>
    <scope>NUCLEOTIDE SEQUENCE [LARGE SCALE GENOMIC DNA]</scope>
    <source>
        <strain evidence="3">RIB 2604</strain>
    </source>
</reference>
<comment type="caution">
    <text evidence="2">The sequence shown here is derived from an EMBL/GenBank/DDBJ whole genome shotgun (WGS) entry which is preliminary data.</text>
</comment>
<organism evidence="2 3">
    <name type="scientific">Aspergillus kawachii</name>
    <name type="common">White koji mold</name>
    <name type="synonym">Aspergillus awamori var. kawachi</name>
    <dbReference type="NCBI Taxonomy" id="1069201"/>
    <lineage>
        <taxon>Eukaryota</taxon>
        <taxon>Fungi</taxon>
        <taxon>Dikarya</taxon>
        <taxon>Ascomycota</taxon>
        <taxon>Pezizomycotina</taxon>
        <taxon>Eurotiomycetes</taxon>
        <taxon>Eurotiomycetidae</taxon>
        <taxon>Eurotiales</taxon>
        <taxon>Aspergillaceae</taxon>
        <taxon>Aspergillus</taxon>
        <taxon>Aspergillus subgen. Circumdati</taxon>
    </lineage>
</organism>
<gene>
    <name evidence="2" type="ORF">RIB2604_02601560</name>
</gene>
<dbReference type="GO" id="GO:0031511">
    <property type="term" value="C:Mis6-Sim4 complex"/>
    <property type="evidence" value="ECO:0007669"/>
    <property type="project" value="InterPro"/>
</dbReference>
<evidence type="ECO:0000256" key="1">
    <source>
        <dbReference type="SAM" id="Coils"/>
    </source>
</evidence>
<dbReference type="EMBL" id="BCWF01000025">
    <property type="protein sequence ID" value="GAT28515.1"/>
    <property type="molecule type" value="Genomic_DNA"/>
</dbReference>
<feature type="coiled-coil region" evidence="1">
    <location>
        <begin position="56"/>
        <end position="86"/>
    </location>
</feature>
<evidence type="ECO:0000313" key="3">
    <source>
        <dbReference type="Proteomes" id="UP000075230"/>
    </source>
</evidence>
<dbReference type="Pfam" id="PF13093">
    <property type="entry name" value="FTA4"/>
    <property type="match status" value="1"/>
</dbReference>
<dbReference type="AlphaFoldDB" id="A0A146FSD0"/>
<protein>
    <submittedName>
        <fullName evidence="2">Kinetochore protein Fta4</fullName>
    </submittedName>
</protein>
<dbReference type="Proteomes" id="UP000075230">
    <property type="component" value="Unassembled WGS sequence"/>
</dbReference>